<sequence>MRGVLWLVLLFAGAAVAALVLGRNDGLVSLFWAGWRVDLSLNLFLLIMVVGCVLVFGLLQTLHRLFDLPQRARRWRLAQRDRAAQQLLRESLVDLWSARYARAQKAVQRLLTLNAKTPELQGDGGGLVLAHLMAAEAAHRLQDRARRQEQWETALRLCASHAEARSHEEAARLMAVGWALEDREPLHALRLLAELPAGAARRTQALRQKLQATRMAEQPFEALRTARLLSKHQGFRADVAQSLLRSLAIEVLGTARDAEQLRTVWLKLDSADRRDAFVVARAAQSMASYGAAGEGRQWLRPLFERLEALTEDERAALADALIHTCTGIKADWLPLLERAQARWPREGRLAMALGQVLAELQLWGKARQMLLTAAEDGRLDVAARRRAWIQLADMAKQADDLTAQVEFLERAARAS</sequence>
<dbReference type="InterPro" id="IPR010817">
    <property type="entry name" value="HemY_N"/>
</dbReference>
<keyword evidence="10" id="KW-1185">Reference proteome</keyword>
<dbReference type="Proteomes" id="UP000620139">
    <property type="component" value="Unassembled WGS sequence"/>
</dbReference>
<name>A0A931J136_9BURK</name>
<dbReference type="NCBIfam" id="TIGR00540">
    <property type="entry name" value="TPR_hemY_coli"/>
    <property type="match status" value="1"/>
</dbReference>
<evidence type="ECO:0000313" key="9">
    <source>
        <dbReference type="EMBL" id="MBH9553426.1"/>
    </source>
</evidence>
<evidence type="ECO:0000256" key="4">
    <source>
        <dbReference type="ARBA" id="ARBA00022692"/>
    </source>
</evidence>
<proteinExistence type="predicted"/>
<comment type="subcellular location">
    <subcellularLocation>
        <location evidence="2">Cell membrane</location>
    </subcellularLocation>
    <subcellularLocation>
        <location evidence="1">Membrane</location>
        <topology evidence="1">Multi-pass membrane protein</topology>
    </subcellularLocation>
</comment>
<keyword evidence="6 7" id="KW-0472">Membrane</keyword>
<gene>
    <name evidence="9" type="ORF">I7X43_11290</name>
</gene>
<feature type="domain" description="HemY N-terminal" evidence="8">
    <location>
        <begin position="26"/>
        <end position="140"/>
    </location>
</feature>
<evidence type="ECO:0000256" key="5">
    <source>
        <dbReference type="ARBA" id="ARBA00022989"/>
    </source>
</evidence>
<reference evidence="9" key="1">
    <citation type="submission" date="2020-12" db="EMBL/GenBank/DDBJ databases">
        <title>The genome sequence of Inhella sp. 4Y17.</title>
        <authorList>
            <person name="Liu Y."/>
        </authorList>
    </citation>
    <scope>NUCLEOTIDE SEQUENCE</scope>
    <source>
        <strain evidence="9">4Y10</strain>
    </source>
</reference>
<accession>A0A931J136</accession>
<evidence type="ECO:0000256" key="2">
    <source>
        <dbReference type="ARBA" id="ARBA00004236"/>
    </source>
</evidence>
<evidence type="ECO:0000313" key="10">
    <source>
        <dbReference type="Proteomes" id="UP000620139"/>
    </source>
</evidence>
<dbReference type="EMBL" id="JAEDAL010000005">
    <property type="protein sequence ID" value="MBH9553426.1"/>
    <property type="molecule type" value="Genomic_DNA"/>
</dbReference>
<keyword evidence="3" id="KW-1003">Cell membrane</keyword>
<evidence type="ECO:0000256" key="1">
    <source>
        <dbReference type="ARBA" id="ARBA00004141"/>
    </source>
</evidence>
<feature type="transmembrane region" description="Helical" evidence="7">
    <location>
        <begin position="41"/>
        <end position="66"/>
    </location>
</feature>
<dbReference type="GO" id="GO:0005886">
    <property type="term" value="C:plasma membrane"/>
    <property type="evidence" value="ECO:0007669"/>
    <property type="project" value="UniProtKB-SubCell"/>
</dbReference>
<evidence type="ECO:0000256" key="6">
    <source>
        <dbReference type="ARBA" id="ARBA00023136"/>
    </source>
</evidence>
<organism evidence="9 10">
    <name type="scientific">Inhella gelatinilytica</name>
    <dbReference type="NCBI Taxonomy" id="2795030"/>
    <lineage>
        <taxon>Bacteria</taxon>
        <taxon>Pseudomonadati</taxon>
        <taxon>Pseudomonadota</taxon>
        <taxon>Betaproteobacteria</taxon>
        <taxon>Burkholderiales</taxon>
        <taxon>Sphaerotilaceae</taxon>
        <taxon>Inhella</taxon>
    </lineage>
</organism>
<keyword evidence="5 7" id="KW-1133">Transmembrane helix</keyword>
<keyword evidence="4 7" id="KW-0812">Transmembrane</keyword>
<dbReference type="AlphaFoldDB" id="A0A931J136"/>
<evidence type="ECO:0000259" key="8">
    <source>
        <dbReference type="Pfam" id="PF07219"/>
    </source>
</evidence>
<dbReference type="Pfam" id="PF07219">
    <property type="entry name" value="HemY_N"/>
    <property type="match status" value="1"/>
</dbReference>
<protein>
    <submittedName>
        <fullName evidence="9">Heme biosynthesis protein HemY</fullName>
    </submittedName>
</protein>
<comment type="caution">
    <text evidence="9">The sequence shown here is derived from an EMBL/GenBank/DDBJ whole genome shotgun (WGS) entry which is preliminary data.</text>
</comment>
<dbReference type="InterPro" id="IPR005254">
    <property type="entry name" value="Heme_biosyn_assoc_TPR_pro"/>
</dbReference>
<evidence type="ECO:0000256" key="3">
    <source>
        <dbReference type="ARBA" id="ARBA00022475"/>
    </source>
</evidence>
<dbReference type="GO" id="GO:0042168">
    <property type="term" value="P:heme metabolic process"/>
    <property type="evidence" value="ECO:0007669"/>
    <property type="project" value="InterPro"/>
</dbReference>
<dbReference type="RefSeq" id="WP_198101045.1">
    <property type="nucleotide sequence ID" value="NZ_JAEDAL010000005.1"/>
</dbReference>
<evidence type="ECO:0000256" key="7">
    <source>
        <dbReference type="SAM" id="Phobius"/>
    </source>
</evidence>